<feature type="domain" description="S1 motif" evidence="1">
    <location>
        <begin position="278"/>
        <end position="344"/>
    </location>
</feature>
<dbReference type="SUPFAM" id="SSF50249">
    <property type="entry name" value="Nucleic acid-binding proteins"/>
    <property type="match status" value="4"/>
</dbReference>
<feature type="domain" description="S1 motif" evidence="1">
    <location>
        <begin position="18"/>
        <end position="82"/>
    </location>
</feature>
<dbReference type="InterPro" id="IPR012340">
    <property type="entry name" value="NA-bd_OB-fold"/>
</dbReference>
<dbReference type="SMART" id="SM00316">
    <property type="entry name" value="S1"/>
    <property type="match status" value="4"/>
</dbReference>
<proteinExistence type="predicted"/>
<dbReference type="PANTHER" id="PTHR47559">
    <property type="entry name" value="OS03G0844900 PROTEIN"/>
    <property type="match status" value="1"/>
</dbReference>
<organism evidence="2 3">
    <name type="scientific">Candidatus Roizmanbacteria bacterium RIFCSPHIGHO2_01_FULL_39_8</name>
    <dbReference type="NCBI Taxonomy" id="1802033"/>
    <lineage>
        <taxon>Bacteria</taxon>
        <taxon>Candidatus Roizmaniibacteriota</taxon>
    </lineage>
</organism>
<accession>A0A1F7GQI2</accession>
<feature type="domain" description="S1 motif" evidence="1">
    <location>
        <begin position="100"/>
        <end position="178"/>
    </location>
</feature>
<dbReference type="InterPro" id="IPR003029">
    <property type="entry name" value="S1_domain"/>
</dbReference>
<dbReference type="PRINTS" id="PR00681">
    <property type="entry name" value="RIBOSOMALS1"/>
</dbReference>
<dbReference type="GO" id="GO:0003676">
    <property type="term" value="F:nucleic acid binding"/>
    <property type="evidence" value="ECO:0007669"/>
    <property type="project" value="InterPro"/>
</dbReference>
<dbReference type="InterPro" id="IPR035104">
    <property type="entry name" value="Ribosomal_protein_S1-like"/>
</dbReference>
<dbReference type="CDD" id="cd04465">
    <property type="entry name" value="S1_RPS1_repeat_ec2_hs2"/>
    <property type="match status" value="1"/>
</dbReference>
<dbReference type="AlphaFoldDB" id="A0A1F7GQI2"/>
<name>A0A1F7GQI2_9BACT</name>
<dbReference type="Pfam" id="PF00575">
    <property type="entry name" value="S1"/>
    <property type="match status" value="4"/>
</dbReference>
<protein>
    <recommendedName>
        <fullName evidence="1">S1 motif domain-containing protein</fullName>
    </recommendedName>
</protein>
<reference evidence="2 3" key="1">
    <citation type="journal article" date="2016" name="Nat. Commun.">
        <title>Thousands of microbial genomes shed light on interconnected biogeochemical processes in an aquifer system.</title>
        <authorList>
            <person name="Anantharaman K."/>
            <person name="Brown C.T."/>
            <person name="Hug L.A."/>
            <person name="Sharon I."/>
            <person name="Castelle C.J."/>
            <person name="Probst A.J."/>
            <person name="Thomas B.C."/>
            <person name="Singh A."/>
            <person name="Wilkins M.J."/>
            <person name="Karaoz U."/>
            <person name="Brodie E.L."/>
            <person name="Williams K.H."/>
            <person name="Hubbard S.S."/>
            <person name="Banfield J.F."/>
        </authorList>
    </citation>
    <scope>NUCLEOTIDE SEQUENCE [LARGE SCALE GENOMIC DNA]</scope>
</reference>
<comment type="caution">
    <text evidence="2">The sequence shown here is derived from an EMBL/GenBank/DDBJ whole genome shotgun (WGS) entry which is preliminary data.</text>
</comment>
<dbReference type="InterPro" id="IPR052757">
    <property type="entry name" value="Ribosomal_protein_S1"/>
</dbReference>
<evidence type="ECO:0000313" key="2">
    <source>
        <dbReference type="EMBL" id="OGK20886.1"/>
    </source>
</evidence>
<sequence length="358" mass="39508">MSELIEKKPDFFKLPKAGDNIEGEVIEVGKKEILVSLPGLGIGIVRGPELPDRNQSIKAKDKVLVTVLELENEAGILELSLKQASEELAWRQIQDWKESGEIVTVKISQANKGGLIANIVGVPGFLPVSQLAPANYPRVEGGDKSEIIRRLNILVGKELKVKVIDSSEEDNKLILSEKAASAERDKEKLTKLKIGSRVEGIVSGLADFGIFVKFDDLEGLVHVSEMAWHRVANPRELFQMGDKITAEVIGITNGRISLSIKNLKPDPWLTKAQKYEVNQIVEGEIIKISPFGAFVKLDEDIHGLLHSSELDSTLIKSPLKVGDKKNFKIISIEPKEHRLGLSLAKEVVKVEKSKKKKS</sequence>
<dbReference type="Gene3D" id="2.40.50.140">
    <property type="entry name" value="Nucleic acid-binding proteins"/>
    <property type="match status" value="4"/>
</dbReference>
<evidence type="ECO:0000313" key="3">
    <source>
        <dbReference type="Proteomes" id="UP000177026"/>
    </source>
</evidence>
<dbReference type="PROSITE" id="PS50126">
    <property type="entry name" value="S1"/>
    <property type="match status" value="4"/>
</dbReference>
<gene>
    <name evidence="2" type="ORF">A2866_00100</name>
</gene>
<dbReference type="PANTHER" id="PTHR47559:SF1">
    <property type="entry name" value="OS03G0844900 PROTEIN"/>
    <property type="match status" value="1"/>
</dbReference>
<dbReference type="Proteomes" id="UP000177026">
    <property type="component" value="Unassembled WGS sequence"/>
</dbReference>
<feature type="domain" description="S1 motif" evidence="1">
    <location>
        <begin position="195"/>
        <end position="261"/>
    </location>
</feature>
<evidence type="ECO:0000259" key="1">
    <source>
        <dbReference type="PROSITE" id="PS50126"/>
    </source>
</evidence>
<dbReference type="EMBL" id="MFZI01000026">
    <property type="protein sequence ID" value="OGK20886.1"/>
    <property type="molecule type" value="Genomic_DNA"/>
</dbReference>